<accession>A0ABT8JWM8</accession>
<dbReference type="EMBL" id="JAROCG010000001">
    <property type="protein sequence ID" value="MDN4609579.1"/>
    <property type="molecule type" value="Genomic_DNA"/>
</dbReference>
<dbReference type="InterPro" id="IPR036390">
    <property type="entry name" value="WH_DNA-bd_sf"/>
</dbReference>
<evidence type="ECO:0000259" key="1">
    <source>
        <dbReference type="Pfam" id="PF03551"/>
    </source>
</evidence>
<dbReference type="InterPro" id="IPR052509">
    <property type="entry name" value="Metal_resp_DNA-bind_regulator"/>
</dbReference>
<dbReference type="Gene3D" id="1.10.10.10">
    <property type="entry name" value="Winged helix-like DNA-binding domain superfamily/Winged helix DNA-binding domain"/>
    <property type="match status" value="1"/>
</dbReference>
<proteinExistence type="predicted"/>
<sequence length="116" mass="12742">MSRIQAQQDAQLTRAALPLLTLTLIADEESYGYQLIERLANLGLEVTTGLMYPLLSRLERDGQVSTRMVPSTSGPPRKYFALTEAGHATRASVKEQWQVVATAVHAATEKEHAPHA</sequence>
<name>A0ABT8JWM8_9MICC</name>
<dbReference type="InterPro" id="IPR036388">
    <property type="entry name" value="WH-like_DNA-bd_sf"/>
</dbReference>
<dbReference type="Pfam" id="PF03551">
    <property type="entry name" value="PadR"/>
    <property type="match status" value="1"/>
</dbReference>
<dbReference type="PANTHER" id="PTHR33169">
    <property type="entry name" value="PADR-FAMILY TRANSCRIPTIONAL REGULATOR"/>
    <property type="match status" value="1"/>
</dbReference>
<evidence type="ECO:0000313" key="3">
    <source>
        <dbReference type="Proteomes" id="UP001174209"/>
    </source>
</evidence>
<dbReference type="SUPFAM" id="SSF46785">
    <property type="entry name" value="Winged helix' DNA-binding domain"/>
    <property type="match status" value="1"/>
</dbReference>
<gene>
    <name evidence="2" type="ORF">P5G52_01740</name>
</gene>
<dbReference type="InterPro" id="IPR005149">
    <property type="entry name" value="Tscrpt_reg_PadR_N"/>
</dbReference>
<protein>
    <submittedName>
        <fullName evidence="2">PadR family transcriptional regulator</fullName>
    </submittedName>
</protein>
<organism evidence="2 3">
    <name type="scientific">Arthrobacter burdickii</name>
    <dbReference type="NCBI Taxonomy" id="3035920"/>
    <lineage>
        <taxon>Bacteria</taxon>
        <taxon>Bacillati</taxon>
        <taxon>Actinomycetota</taxon>
        <taxon>Actinomycetes</taxon>
        <taxon>Micrococcales</taxon>
        <taxon>Micrococcaceae</taxon>
        <taxon>Arthrobacter</taxon>
    </lineage>
</organism>
<dbReference type="RefSeq" id="WP_301224263.1">
    <property type="nucleotide sequence ID" value="NZ_JAROCG010000001.1"/>
</dbReference>
<dbReference type="Proteomes" id="UP001174209">
    <property type="component" value="Unassembled WGS sequence"/>
</dbReference>
<reference evidence="2" key="1">
    <citation type="submission" date="2023-06" db="EMBL/GenBank/DDBJ databases">
        <title>MT1 and MT2 Draft Genomes of Novel Species.</title>
        <authorList>
            <person name="Venkateswaran K."/>
        </authorList>
    </citation>
    <scope>NUCLEOTIDE SEQUENCE</scope>
    <source>
        <strain evidence="2">IIF3SC-B10</strain>
    </source>
</reference>
<keyword evidence="3" id="KW-1185">Reference proteome</keyword>
<feature type="domain" description="Transcription regulator PadR N-terminal" evidence="1">
    <location>
        <begin position="22"/>
        <end position="90"/>
    </location>
</feature>
<dbReference type="PANTHER" id="PTHR33169:SF14">
    <property type="entry name" value="TRANSCRIPTIONAL REGULATOR RV3488"/>
    <property type="match status" value="1"/>
</dbReference>
<evidence type="ECO:0000313" key="2">
    <source>
        <dbReference type="EMBL" id="MDN4609579.1"/>
    </source>
</evidence>
<comment type="caution">
    <text evidence="2">The sequence shown here is derived from an EMBL/GenBank/DDBJ whole genome shotgun (WGS) entry which is preliminary data.</text>
</comment>